<sequence length="51" mass="5598">ACPPFTMEVCALRIQLFIGLKSLCHDGNHIVLLTAADVETKAEIERATKKT</sequence>
<evidence type="ECO:0000259" key="1">
    <source>
        <dbReference type="Pfam" id="PF14761"/>
    </source>
</evidence>
<reference evidence="2" key="1">
    <citation type="submission" date="2020-07" db="EMBL/GenBank/DDBJ databases">
        <title>Clarias magur genome sequencing, assembly and annotation.</title>
        <authorList>
            <person name="Kushwaha B."/>
            <person name="Kumar R."/>
            <person name="Das P."/>
            <person name="Joshi C.G."/>
            <person name="Kumar D."/>
            <person name="Nagpure N.S."/>
            <person name="Pandey M."/>
            <person name="Agarwal S."/>
            <person name="Srivastava S."/>
            <person name="Singh M."/>
            <person name="Sahoo L."/>
            <person name="Jayasankar P."/>
            <person name="Meher P.K."/>
            <person name="Koringa P.G."/>
            <person name="Iquebal M.A."/>
            <person name="Das S.P."/>
            <person name="Bit A."/>
            <person name="Patnaik S."/>
            <person name="Patel N."/>
            <person name="Shah T.M."/>
            <person name="Hinsu A."/>
            <person name="Jena J.K."/>
        </authorList>
    </citation>
    <scope>NUCLEOTIDE SEQUENCE</scope>
    <source>
        <strain evidence="2">CIFAMagur01</strain>
        <tissue evidence="2">Testis</tissue>
    </source>
</reference>
<evidence type="ECO:0000313" key="2">
    <source>
        <dbReference type="EMBL" id="KAF5896838.1"/>
    </source>
</evidence>
<name>A0A8J4X825_CLAMG</name>
<dbReference type="EMBL" id="QNUK01000260">
    <property type="protein sequence ID" value="KAF5896838.1"/>
    <property type="molecule type" value="Genomic_DNA"/>
</dbReference>
<feature type="non-terminal residue" evidence="2">
    <location>
        <position position="51"/>
    </location>
</feature>
<dbReference type="PANTHER" id="PTHR28633">
    <property type="entry name" value="HERMANSKY-PUDLAK SYNDROME 3 PROTEIN"/>
    <property type="match status" value="1"/>
</dbReference>
<dbReference type="InterPro" id="IPR017216">
    <property type="entry name" value="HPS3"/>
</dbReference>
<dbReference type="AlphaFoldDB" id="A0A8J4X825"/>
<dbReference type="Pfam" id="PF14761">
    <property type="entry name" value="HPS3_N"/>
    <property type="match status" value="1"/>
</dbReference>
<feature type="domain" description="BLOC-2 complex member HPS3 N-terminal" evidence="1">
    <location>
        <begin position="1"/>
        <end position="50"/>
    </location>
</feature>
<proteinExistence type="predicted"/>
<keyword evidence="3" id="KW-1185">Reference proteome</keyword>
<gene>
    <name evidence="2" type="ORF">DAT39_013439</name>
</gene>
<dbReference type="OrthoDB" id="10255480at2759"/>
<protein>
    <submittedName>
        <fullName evidence="2">Hermansky-Pudlak syndrome 3 protein</fullName>
    </submittedName>
</protein>
<feature type="non-terminal residue" evidence="2">
    <location>
        <position position="1"/>
    </location>
</feature>
<accession>A0A8J4X825</accession>
<evidence type="ECO:0000313" key="3">
    <source>
        <dbReference type="Proteomes" id="UP000727407"/>
    </source>
</evidence>
<dbReference type="Proteomes" id="UP000727407">
    <property type="component" value="Unassembled WGS sequence"/>
</dbReference>
<comment type="caution">
    <text evidence="2">The sequence shown here is derived from an EMBL/GenBank/DDBJ whole genome shotgun (WGS) entry which is preliminary data.</text>
</comment>
<organism evidence="2 3">
    <name type="scientific">Clarias magur</name>
    <name type="common">Asian catfish</name>
    <name type="synonym">Macropteronotus magur</name>
    <dbReference type="NCBI Taxonomy" id="1594786"/>
    <lineage>
        <taxon>Eukaryota</taxon>
        <taxon>Metazoa</taxon>
        <taxon>Chordata</taxon>
        <taxon>Craniata</taxon>
        <taxon>Vertebrata</taxon>
        <taxon>Euteleostomi</taxon>
        <taxon>Actinopterygii</taxon>
        <taxon>Neopterygii</taxon>
        <taxon>Teleostei</taxon>
        <taxon>Ostariophysi</taxon>
        <taxon>Siluriformes</taxon>
        <taxon>Clariidae</taxon>
        <taxon>Clarias</taxon>
    </lineage>
</organism>
<dbReference type="InterPro" id="IPR029437">
    <property type="entry name" value="HPS3_N"/>
</dbReference>
<dbReference type="PANTHER" id="PTHR28633:SF1">
    <property type="entry name" value="BLOC-2 COMPLEX MEMBER HPS3"/>
    <property type="match status" value="1"/>
</dbReference>
<dbReference type="GO" id="GO:0005737">
    <property type="term" value="C:cytoplasm"/>
    <property type="evidence" value="ECO:0007669"/>
    <property type="project" value="TreeGrafter"/>
</dbReference>